<evidence type="ECO:0000259" key="2">
    <source>
        <dbReference type="PROSITE" id="PS50110"/>
    </source>
</evidence>
<feature type="domain" description="Response regulatory" evidence="2">
    <location>
        <begin position="6"/>
        <end position="128"/>
    </location>
</feature>
<organism evidence="3 4">
    <name type="scientific">Filimonas lacunae</name>
    <dbReference type="NCBI Taxonomy" id="477680"/>
    <lineage>
        <taxon>Bacteria</taxon>
        <taxon>Pseudomonadati</taxon>
        <taxon>Bacteroidota</taxon>
        <taxon>Chitinophagia</taxon>
        <taxon>Chitinophagales</taxon>
        <taxon>Chitinophagaceae</taxon>
        <taxon>Filimonas</taxon>
    </lineage>
</organism>
<dbReference type="RefSeq" id="WP_076381512.1">
    <property type="nucleotide sequence ID" value="NZ_AP017422.1"/>
</dbReference>
<evidence type="ECO:0000313" key="4">
    <source>
        <dbReference type="Proteomes" id="UP000186917"/>
    </source>
</evidence>
<protein>
    <submittedName>
        <fullName evidence="3">CheY chemotaxis protein or a CheY-like REC (Receiver) domain</fullName>
    </submittedName>
</protein>
<evidence type="ECO:0000313" key="3">
    <source>
        <dbReference type="EMBL" id="SIT30344.1"/>
    </source>
</evidence>
<dbReference type="STRING" id="477680.SAMN05421788_109200"/>
<reference evidence="4" key="1">
    <citation type="submission" date="2017-01" db="EMBL/GenBank/DDBJ databases">
        <authorList>
            <person name="Varghese N."/>
            <person name="Submissions S."/>
        </authorList>
    </citation>
    <scope>NUCLEOTIDE SEQUENCE [LARGE SCALE GENOMIC DNA]</scope>
    <source>
        <strain evidence="4">DSM 21054</strain>
    </source>
</reference>
<dbReference type="InterPro" id="IPR011006">
    <property type="entry name" value="CheY-like_superfamily"/>
</dbReference>
<keyword evidence="4" id="KW-1185">Reference proteome</keyword>
<dbReference type="Gene3D" id="3.40.50.2300">
    <property type="match status" value="1"/>
</dbReference>
<dbReference type="OrthoDB" id="958614at2"/>
<keyword evidence="1" id="KW-0597">Phosphoprotein</keyword>
<dbReference type="SUPFAM" id="SSF52172">
    <property type="entry name" value="CheY-like"/>
    <property type="match status" value="1"/>
</dbReference>
<sequence length="142" mass="16731">MLQYGPIIIVDDDSDDRALYVTIFNDLQVKNPVKLFDSSTEAFIYLCSCREQPFLILCDINLPFPDGLELRRRINDSEYLREKSIPFVFLSTSDNKDTVREAYALISQGYFVKQPDYQQMLENMRLIYGYWSVSRHPNNSYF</sequence>
<dbReference type="SMART" id="SM00448">
    <property type="entry name" value="REC"/>
    <property type="match status" value="1"/>
</dbReference>
<dbReference type="Pfam" id="PF00072">
    <property type="entry name" value="Response_reg"/>
    <property type="match status" value="1"/>
</dbReference>
<dbReference type="PANTHER" id="PTHR44520">
    <property type="entry name" value="RESPONSE REGULATOR RCP1-RELATED"/>
    <property type="match status" value="1"/>
</dbReference>
<dbReference type="GO" id="GO:0000160">
    <property type="term" value="P:phosphorelay signal transduction system"/>
    <property type="evidence" value="ECO:0007669"/>
    <property type="project" value="InterPro"/>
</dbReference>
<evidence type="ECO:0000256" key="1">
    <source>
        <dbReference type="PROSITE-ProRule" id="PRU00169"/>
    </source>
</evidence>
<accession>A0A1N7R5M5</accession>
<dbReference type="AlphaFoldDB" id="A0A1N7R5M5"/>
<name>A0A1N7R5M5_9BACT</name>
<gene>
    <name evidence="3" type="ORF">SAMN05421788_109200</name>
</gene>
<dbReference type="PROSITE" id="PS50110">
    <property type="entry name" value="RESPONSE_REGULATORY"/>
    <property type="match status" value="1"/>
</dbReference>
<dbReference type="InterPro" id="IPR001789">
    <property type="entry name" value="Sig_transdc_resp-reg_receiver"/>
</dbReference>
<feature type="modified residue" description="4-aspartylphosphate" evidence="1">
    <location>
        <position position="59"/>
    </location>
</feature>
<dbReference type="EMBL" id="FTOR01000009">
    <property type="protein sequence ID" value="SIT30344.1"/>
    <property type="molecule type" value="Genomic_DNA"/>
</dbReference>
<proteinExistence type="predicted"/>
<dbReference type="InterPro" id="IPR052893">
    <property type="entry name" value="TCS_response_regulator"/>
</dbReference>
<dbReference type="Proteomes" id="UP000186917">
    <property type="component" value="Unassembled WGS sequence"/>
</dbReference>